<dbReference type="Proteomes" id="UP000293519">
    <property type="component" value="Unassembled WGS sequence"/>
</dbReference>
<dbReference type="EMBL" id="SGWW01000002">
    <property type="protein sequence ID" value="RZS57611.1"/>
    <property type="molecule type" value="Genomic_DNA"/>
</dbReference>
<feature type="transmembrane region" description="Helical" evidence="1">
    <location>
        <begin position="193"/>
        <end position="215"/>
    </location>
</feature>
<feature type="transmembrane region" description="Helical" evidence="1">
    <location>
        <begin position="227"/>
        <end position="252"/>
    </location>
</feature>
<organism evidence="2 3">
    <name type="scientific">Microcella putealis</name>
    <dbReference type="NCBI Taxonomy" id="337005"/>
    <lineage>
        <taxon>Bacteria</taxon>
        <taxon>Bacillati</taxon>
        <taxon>Actinomycetota</taxon>
        <taxon>Actinomycetes</taxon>
        <taxon>Micrococcales</taxon>
        <taxon>Microbacteriaceae</taxon>
        <taxon>Microcella</taxon>
    </lineage>
</organism>
<protein>
    <submittedName>
        <fullName evidence="2">RsiW-degrading membrane proteinase PrsW (M82 family)</fullName>
    </submittedName>
</protein>
<keyword evidence="3" id="KW-1185">Reference proteome</keyword>
<gene>
    <name evidence="2" type="ORF">EV141_1325</name>
</gene>
<dbReference type="Pfam" id="PF13367">
    <property type="entry name" value="PrsW-protease"/>
    <property type="match status" value="1"/>
</dbReference>
<evidence type="ECO:0000256" key="1">
    <source>
        <dbReference type="SAM" id="Phobius"/>
    </source>
</evidence>
<feature type="transmembrane region" description="Helical" evidence="1">
    <location>
        <begin position="290"/>
        <end position="312"/>
    </location>
</feature>
<evidence type="ECO:0000313" key="2">
    <source>
        <dbReference type="EMBL" id="RZS57611.1"/>
    </source>
</evidence>
<feature type="transmembrane region" description="Helical" evidence="1">
    <location>
        <begin position="57"/>
        <end position="79"/>
    </location>
</feature>
<keyword evidence="1" id="KW-1133">Transmembrane helix</keyword>
<dbReference type="InterPro" id="IPR026898">
    <property type="entry name" value="PrsW"/>
</dbReference>
<evidence type="ECO:0000313" key="3">
    <source>
        <dbReference type="Proteomes" id="UP000293519"/>
    </source>
</evidence>
<dbReference type="RefSeq" id="WP_185740124.1">
    <property type="nucleotide sequence ID" value="NZ_SGWW01000002.1"/>
</dbReference>
<comment type="caution">
    <text evidence="2">The sequence shown here is derived from an EMBL/GenBank/DDBJ whole genome shotgun (WGS) entry which is preliminary data.</text>
</comment>
<dbReference type="GO" id="GO:0008233">
    <property type="term" value="F:peptidase activity"/>
    <property type="evidence" value="ECO:0007669"/>
    <property type="project" value="InterPro"/>
</dbReference>
<feature type="transmembrane region" description="Helical" evidence="1">
    <location>
        <begin position="157"/>
        <end position="181"/>
    </location>
</feature>
<proteinExistence type="predicted"/>
<feature type="transmembrane region" description="Helical" evidence="1">
    <location>
        <begin position="117"/>
        <end position="137"/>
    </location>
</feature>
<dbReference type="AlphaFoldDB" id="A0A4Q7LT01"/>
<accession>A0A4Q7LT01</accession>
<reference evidence="2 3" key="1">
    <citation type="journal article" date="2015" name="Stand. Genomic Sci.">
        <title>Genomic Encyclopedia of Bacterial and Archaeal Type Strains, Phase III: the genomes of soil and plant-associated and newly described type strains.</title>
        <authorList>
            <person name="Whitman W.B."/>
            <person name="Woyke T."/>
            <person name="Klenk H.P."/>
            <person name="Zhou Y."/>
            <person name="Lilburn T.G."/>
            <person name="Beck B.J."/>
            <person name="De Vos P."/>
            <person name="Vandamme P."/>
            <person name="Eisen J.A."/>
            <person name="Garrity G."/>
            <person name="Hugenholtz P."/>
            <person name="Kyrpides N.C."/>
        </authorList>
    </citation>
    <scope>NUCLEOTIDE SEQUENCE [LARGE SCALE GENOMIC DNA]</scope>
    <source>
        <strain evidence="2 3">CV2</strain>
    </source>
</reference>
<name>A0A4Q7LT01_9MICO</name>
<feature type="transmembrane region" description="Helical" evidence="1">
    <location>
        <begin position="259"/>
        <end position="278"/>
    </location>
</feature>
<feature type="transmembrane region" description="Helical" evidence="1">
    <location>
        <begin position="85"/>
        <end position="105"/>
    </location>
</feature>
<keyword evidence="1" id="KW-0472">Membrane</keyword>
<sequence>MSDFSRTPDYTATGVHRVVAPLGDAPSQVRAETGAHAITPSATSGAAPRRRGAGWSILIGTLGFTAVGLVSLFVVVYLVSGLGATSVVIGAVLALVPLGIVFWGVRWIDRWEPEPRTALFFAFLWGAGASVFIALAVDAEVQSIVAAAGGSSAASEFVGAAIQAPIVEELAKGLGVLLLFLGVRRRFDGPVDGIVYAAVVAGGFAFTENILYFGVAFVEGGSLGETFFVRGLMSPFAHVMFTAAIGAALGFAARRGARFPLGAFLLGLVPAIALHAFWNGALFFVGDFYGYYLLVQVPMFVIAVAIVTMLRAQEGRLIGERLAEYAAVGWFHPQEVAMLSSRSGRRTAEAWAKGVGLGTVMHAFIRDATQLAYARQRVIAGRDRIGAQLDEQALLARVADARHRLAAPGARSG</sequence>
<keyword evidence="1" id="KW-0812">Transmembrane</keyword>
<dbReference type="PANTHER" id="PTHR36844:SF1">
    <property type="entry name" value="PROTEASE PRSW"/>
    <property type="match status" value="1"/>
</dbReference>
<dbReference type="PANTHER" id="PTHR36844">
    <property type="entry name" value="PROTEASE PRSW"/>
    <property type="match status" value="1"/>
</dbReference>